<dbReference type="Proteomes" id="UP000295601">
    <property type="component" value="Unassembled WGS sequence"/>
</dbReference>
<dbReference type="InterPro" id="IPR027417">
    <property type="entry name" value="P-loop_NTPase"/>
</dbReference>
<reference evidence="11 12" key="1">
    <citation type="submission" date="2019-03" db="EMBL/GenBank/DDBJ databases">
        <title>Genomic analyses of the natural microbiome of Caenorhabditis elegans.</title>
        <authorList>
            <person name="Samuel B."/>
        </authorList>
    </citation>
    <scope>NUCLEOTIDE SEQUENCE [LARGE SCALE GENOMIC DNA]</scope>
    <source>
        <strain evidence="11 12">JUb18</strain>
    </source>
</reference>
<dbReference type="InterPro" id="IPR014016">
    <property type="entry name" value="UvrD-like_ATP-bd"/>
</dbReference>
<evidence type="ECO:0000256" key="3">
    <source>
        <dbReference type="ARBA" id="ARBA00022806"/>
    </source>
</evidence>
<evidence type="ECO:0000256" key="4">
    <source>
        <dbReference type="ARBA" id="ARBA00022840"/>
    </source>
</evidence>
<sequence>MSGFTPTPEQDHALLCYRTSSDVVIQALAGTGKTSTLEMLARYKPSRQGLYLAFNKVIATEAQRRFSGTGVRPMTMHALALRNSPDFFRERLQGAQRFTHWGQIAKVCGVTDGYSFSTTDQASVKSLKRETITNCVKDTVGSFMRTADPELTVEHVRLPKALHAADGALEQLRALVLNNARILWADYVSPTGTLPMNHQAYVKHWQLSSPSLNTDFVFVDEAQDLDPLLIDVILKQQCQRIVVGDENQAIYEWRGARNSMQQFPAAWRSTLTQSFRFGPGVAEEAQKWLSLLGSDLQISGTPMRDSRVYGMLHDAPDVSICRTNAGAIVEVVEGQRAGRSVKIAGDKGYELSRMSKGALELQQNGKTSQADFQIFESWDQLVEFSETEEGAELEAFVGMVDRFGAQSIVDAIDACVKPGQHADLTVSTAHTSKGMEWGSVQVSGDFARPKKDKLDETRHTLRAEEARLAYVTVTRAQDLLGTGSLNWINKTPDRLELI</sequence>
<keyword evidence="12" id="KW-1185">Reference proteome</keyword>
<evidence type="ECO:0000256" key="2">
    <source>
        <dbReference type="ARBA" id="ARBA00022801"/>
    </source>
</evidence>
<dbReference type="GO" id="GO:0016887">
    <property type="term" value="F:ATP hydrolysis activity"/>
    <property type="evidence" value="ECO:0007669"/>
    <property type="project" value="RHEA"/>
</dbReference>
<dbReference type="Pfam" id="PF00580">
    <property type="entry name" value="UvrD-helicase"/>
    <property type="match status" value="1"/>
</dbReference>
<evidence type="ECO:0000313" key="11">
    <source>
        <dbReference type="EMBL" id="TDP89511.1"/>
    </source>
</evidence>
<dbReference type="AlphaFoldDB" id="A0A4R6RRP7"/>
<dbReference type="GO" id="GO:0005829">
    <property type="term" value="C:cytosol"/>
    <property type="evidence" value="ECO:0007669"/>
    <property type="project" value="TreeGrafter"/>
</dbReference>
<dbReference type="GO" id="GO:0005524">
    <property type="term" value="F:ATP binding"/>
    <property type="evidence" value="ECO:0007669"/>
    <property type="project" value="UniProtKB-KW"/>
</dbReference>
<dbReference type="Pfam" id="PF13361">
    <property type="entry name" value="UvrD_C"/>
    <property type="match status" value="1"/>
</dbReference>
<comment type="caution">
    <text evidence="11">The sequence shown here is derived from an EMBL/GenBank/DDBJ whole genome shotgun (WGS) entry which is preliminary data.</text>
</comment>
<dbReference type="Gene3D" id="3.40.50.300">
    <property type="entry name" value="P-loop containing nucleotide triphosphate hydrolases"/>
    <property type="match status" value="2"/>
</dbReference>
<proteinExistence type="predicted"/>
<dbReference type="InterPro" id="IPR000212">
    <property type="entry name" value="DNA_helicase_UvrD/REP"/>
</dbReference>
<dbReference type="PANTHER" id="PTHR11070:SF30">
    <property type="entry name" value="F-BOX DNA HELICASE 1"/>
    <property type="match status" value="1"/>
</dbReference>
<feature type="domain" description="UvrD-like helicase ATP-binding" evidence="9">
    <location>
        <begin position="8"/>
        <end position="259"/>
    </location>
</feature>
<dbReference type="Gene3D" id="1.10.486.10">
    <property type="entry name" value="PCRA, domain 4"/>
    <property type="match status" value="1"/>
</dbReference>
<organism evidence="11 12">
    <name type="scientific">Leucobacter luti</name>
    <dbReference type="NCBI Taxonomy" id="340320"/>
    <lineage>
        <taxon>Bacteria</taxon>
        <taxon>Bacillati</taxon>
        <taxon>Actinomycetota</taxon>
        <taxon>Actinomycetes</taxon>
        <taxon>Micrococcales</taxon>
        <taxon>Microbacteriaceae</taxon>
        <taxon>Leucobacter</taxon>
    </lineage>
</organism>
<dbReference type="PANTHER" id="PTHR11070">
    <property type="entry name" value="UVRD / RECB / PCRA DNA HELICASE FAMILY MEMBER"/>
    <property type="match status" value="1"/>
</dbReference>
<keyword evidence="4" id="KW-0067">ATP-binding</keyword>
<evidence type="ECO:0000256" key="5">
    <source>
        <dbReference type="ARBA" id="ARBA00023235"/>
    </source>
</evidence>
<evidence type="ECO:0000259" key="10">
    <source>
        <dbReference type="Pfam" id="PF13361"/>
    </source>
</evidence>
<keyword evidence="5" id="KW-0413">Isomerase</keyword>
<keyword evidence="1" id="KW-0547">Nucleotide-binding</keyword>
<evidence type="ECO:0000256" key="6">
    <source>
        <dbReference type="ARBA" id="ARBA00034617"/>
    </source>
</evidence>
<protein>
    <recommendedName>
        <fullName evidence="7">DNA 3'-5' helicase</fullName>
        <ecNumber evidence="7">5.6.2.4</ecNumber>
    </recommendedName>
</protein>
<feature type="domain" description="UvrD-like helicase C-terminal" evidence="10">
    <location>
        <begin position="422"/>
        <end position="480"/>
    </location>
</feature>
<comment type="catalytic activity">
    <reaction evidence="6">
        <text>Couples ATP hydrolysis with the unwinding of duplex DNA by translocating in the 3'-5' direction.</text>
        <dbReference type="EC" id="5.6.2.4"/>
    </reaction>
</comment>
<dbReference type="InterPro" id="IPR014017">
    <property type="entry name" value="DNA_helicase_UvrD-like_C"/>
</dbReference>
<evidence type="ECO:0000259" key="9">
    <source>
        <dbReference type="Pfam" id="PF00580"/>
    </source>
</evidence>
<dbReference type="GO" id="GO:0033202">
    <property type="term" value="C:DNA helicase complex"/>
    <property type="evidence" value="ECO:0007669"/>
    <property type="project" value="TreeGrafter"/>
</dbReference>
<dbReference type="EMBL" id="SNYA01000009">
    <property type="protein sequence ID" value="TDP89511.1"/>
    <property type="molecule type" value="Genomic_DNA"/>
</dbReference>
<dbReference type="GO" id="GO:0000725">
    <property type="term" value="P:recombinational repair"/>
    <property type="evidence" value="ECO:0007669"/>
    <property type="project" value="TreeGrafter"/>
</dbReference>
<dbReference type="SUPFAM" id="SSF52540">
    <property type="entry name" value="P-loop containing nucleoside triphosphate hydrolases"/>
    <property type="match status" value="1"/>
</dbReference>
<name>A0A4R6RRP7_9MICO</name>
<evidence type="ECO:0000313" key="12">
    <source>
        <dbReference type="Proteomes" id="UP000295601"/>
    </source>
</evidence>
<dbReference type="EC" id="5.6.2.4" evidence="7"/>
<dbReference type="GO" id="GO:0003677">
    <property type="term" value="F:DNA binding"/>
    <property type="evidence" value="ECO:0007669"/>
    <property type="project" value="InterPro"/>
</dbReference>
<keyword evidence="2" id="KW-0378">Hydrolase</keyword>
<comment type="catalytic activity">
    <reaction evidence="8">
        <text>ATP + H2O = ADP + phosphate + H(+)</text>
        <dbReference type="Rhea" id="RHEA:13065"/>
        <dbReference type="ChEBI" id="CHEBI:15377"/>
        <dbReference type="ChEBI" id="CHEBI:15378"/>
        <dbReference type="ChEBI" id="CHEBI:30616"/>
        <dbReference type="ChEBI" id="CHEBI:43474"/>
        <dbReference type="ChEBI" id="CHEBI:456216"/>
        <dbReference type="EC" id="5.6.2.4"/>
    </reaction>
</comment>
<accession>A0A4R6RRP7</accession>
<evidence type="ECO:0000256" key="7">
    <source>
        <dbReference type="ARBA" id="ARBA00034808"/>
    </source>
</evidence>
<evidence type="ECO:0000256" key="1">
    <source>
        <dbReference type="ARBA" id="ARBA00022741"/>
    </source>
</evidence>
<dbReference type="GO" id="GO:0043138">
    <property type="term" value="F:3'-5' DNA helicase activity"/>
    <property type="evidence" value="ECO:0007669"/>
    <property type="project" value="UniProtKB-EC"/>
</dbReference>
<keyword evidence="3 11" id="KW-0347">Helicase</keyword>
<gene>
    <name evidence="11" type="ORF">EDF62_3242</name>
</gene>
<evidence type="ECO:0000256" key="8">
    <source>
        <dbReference type="ARBA" id="ARBA00048988"/>
    </source>
</evidence>